<dbReference type="InterPro" id="IPR033640">
    <property type="entry name" value="FAR_C"/>
</dbReference>
<dbReference type="AlphaFoldDB" id="A0AAP0J511"/>
<sequence>MQIPGDMVVNAMIVAMVAHANQPSEFIYQIGSSATNPLKLSVFKDYLYNFFTKNPWIDNGGNPIRVGKSFALVKTEAIFHIYITMIFTLPLKVLQMMNVVLPFHPLHDKINYLNKKINTVLRFVELYKPYSLFKGIFDDRNFENLRMAMNQNEEEAKAFYCDLKCIDWEDYFTKIHLPGLVNHVLV</sequence>
<name>A0AAP0J511_9MAGN</name>
<comment type="caution">
    <text evidence="2">The sequence shown here is derived from an EMBL/GenBank/DDBJ whole genome shotgun (WGS) entry which is preliminary data.</text>
</comment>
<keyword evidence="3" id="KW-1185">Reference proteome</keyword>
<reference evidence="2 3" key="1">
    <citation type="submission" date="2024-01" db="EMBL/GenBank/DDBJ databases">
        <title>Genome assemblies of Stephania.</title>
        <authorList>
            <person name="Yang L."/>
        </authorList>
    </citation>
    <scope>NUCLEOTIDE SEQUENCE [LARGE SCALE GENOMIC DNA]</scope>
    <source>
        <strain evidence="2">JXDWG</strain>
        <tissue evidence="2">Leaf</tissue>
    </source>
</reference>
<feature type="domain" description="Fatty acyl-CoA reductase C-terminal" evidence="1">
    <location>
        <begin position="88"/>
        <end position="185"/>
    </location>
</feature>
<dbReference type="GO" id="GO:0035336">
    <property type="term" value="P:long-chain fatty-acyl-CoA metabolic process"/>
    <property type="evidence" value="ECO:0007669"/>
    <property type="project" value="TreeGrafter"/>
</dbReference>
<dbReference type="InterPro" id="IPR026055">
    <property type="entry name" value="FAR"/>
</dbReference>
<dbReference type="PANTHER" id="PTHR11011:SF105">
    <property type="entry name" value="FATTY ACYL-COA REDUCTASE"/>
    <property type="match status" value="1"/>
</dbReference>
<organism evidence="2 3">
    <name type="scientific">Stephania cephalantha</name>
    <dbReference type="NCBI Taxonomy" id="152367"/>
    <lineage>
        <taxon>Eukaryota</taxon>
        <taxon>Viridiplantae</taxon>
        <taxon>Streptophyta</taxon>
        <taxon>Embryophyta</taxon>
        <taxon>Tracheophyta</taxon>
        <taxon>Spermatophyta</taxon>
        <taxon>Magnoliopsida</taxon>
        <taxon>Ranunculales</taxon>
        <taxon>Menispermaceae</taxon>
        <taxon>Menispermoideae</taxon>
        <taxon>Cissampelideae</taxon>
        <taxon>Stephania</taxon>
    </lineage>
</organism>
<dbReference type="PANTHER" id="PTHR11011">
    <property type="entry name" value="MALE STERILITY PROTEIN 2-RELATED"/>
    <property type="match status" value="1"/>
</dbReference>
<evidence type="ECO:0000313" key="3">
    <source>
        <dbReference type="Proteomes" id="UP001419268"/>
    </source>
</evidence>
<evidence type="ECO:0000259" key="1">
    <source>
        <dbReference type="Pfam" id="PF03015"/>
    </source>
</evidence>
<proteinExistence type="predicted"/>
<dbReference type="Pfam" id="PF03015">
    <property type="entry name" value="Sterile"/>
    <property type="match status" value="1"/>
</dbReference>
<dbReference type="EMBL" id="JBBNAG010000006">
    <property type="protein sequence ID" value="KAK9126437.1"/>
    <property type="molecule type" value="Genomic_DNA"/>
</dbReference>
<dbReference type="GO" id="GO:0010345">
    <property type="term" value="P:suberin biosynthetic process"/>
    <property type="evidence" value="ECO:0007669"/>
    <property type="project" value="TreeGrafter"/>
</dbReference>
<dbReference type="CDD" id="cd09071">
    <property type="entry name" value="FAR_C"/>
    <property type="match status" value="1"/>
</dbReference>
<dbReference type="Proteomes" id="UP001419268">
    <property type="component" value="Unassembled WGS sequence"/>
</dbReference>
<accession>A0AAP0J511</accession>
<evidence type="ECO:0000313" key="2">
    <source>
        <dbReference type="EMBL" id="KAK9126437.1"/>
    </source>
</evidence>
<protein>
    <recommendedName>
        <fullName evidence="1">Fatty acyl-CoA reductase C-terminal domain-containing protein</fullName>
    </recommendedName>
</protein>
<dbReference type="GO" id="GO:0080019">
    <property type="term" value="F:alcohol-forming very long-chain fatty acyl-CoA reductase activity"/>
    <property type="evidence" value="ECO:0007669"/>
    <property type="project" value="InterPro"/>
</dbReference>
<gene>
    <name evidence="2" type="ORF">Scep_015283</name>
</gene>